<feature type="region of interest" description="Disordered" evidence="1">
    <location>
        <begin position="222"/>
        <end position="241"/>
    </location>
</feature>
<feature type="domain" description="O-acyltransferase WSD1 C-terminal" evidence="3">
    <location>
        <begin position="261"/>
        <end position="356"/>
    </location>
</feature>
<evidence type="ECO:0000313" key="5">
    <source>
        <dbReference type="Proteomes" id="UP000249091"/>
    </source>
</evidence>
<dbReference type="KEGG" id="rcr:NCTC10994_01078"/>
<dbReference type="InterPro" id="IPR004255">
    <property type="entry name" value="O-acyltransferase_WSD1_N"/>
</dbReference>
<dbReference type="GO" id="GO:0004144">
    <property type="term" value="F:diacylglycerol O-acyltransferase activity"/>
    <property type="evidence" value="ECO:0007669"/>
    <property type="project" value="InterPro"/>
</dbReference>
<dbReference type="STRING" id="1219011.GCA_001895045_00796"/>
<evidence type="ECO:0000256" key="1">
    <source>
        <dbReference type="SAM" id="MobiDB-lite"/>
    </source>
</evidence>
<name>A0A2X4TQZ8_9NOCA</name>
<dbReference type="AlphaFoldDB" id="A0A2X4TQZ8"/>
<keyword evidence="4" id="KW-0012">Acyltransferase</keyword>
<reference evidence="4 5" key="1">
    <citation type="submission" date="2018-06" db="EMBL/GenBank/DDBJ databases">
        <authorList>
            <consortium name="Pathogen Informatics"/>
            <person name="Doyle S."/>
        </authorList>
    </citation>
    <scope>NUCLEOTIDE SEQUENCE [LARGE SCALE GENOMIC DNA]</scope>
    <source>
        <strain evidence="4 5">NCTC10994</strain>
    </source>
</reference>
<dbReference type="Proteomes" id="UP000249091">
    <property type="component" value="Chromosome 1"/>
</dbReference>
<keyword evidence="4" id="KW-0808">Transferase</keyword>
<dbReference type="GO" id="GO:0045017">
    <property type="term" value="P:glycerolipid biosynthetic process"/>
    <property type="evidence" value="ECO:0007669"/>
    <property type="project" value="InterPro"/>
</dbReference>
<evidence type="ECO:0000259" key="3">
    <source>
        <dbReference type="Pfam" id="PF06974"/>
    </source>
</evidence>
<dbReference type="EMBL" id="LS483468">
    <property type="protein sequence ID" value="SQI29521.1"/>
    <property type="molecule type" value="Genomic_DNA"/>
</dbReference>
<sequence>MPRSVVVAVVVLDAVPDWDRVTGMLAPGNHESPGFRHRVVDVPFGLEPPRWPGGPDSDPPWQLDRVSLPTPATFADVLDSARTTPPVPGLRHPLWRLTLFDGLTGGGSALVIRLHHLAPPGDDPGDVVRSWARSAARGLNRVTTSLVNSLLGGPDGEEDQVCVPGRSACRLHVVDVPLGDLRAAADRAGCGLESAFVAAMLLACAAYRRRHGRNTDELRAAMAGSGHPLRTASAEGTEDPDELMRRIETRRAGPTEVSGSRPVDLRARRGEPVAALANEEALFGPQDVFTATLPGSSAPLYIGGAKVERYYGFGPTHGAALNATLMSYRSGCWIGITVDAGAVPDREVFDDCLRSGISAVLGATEDPDADEITVQPG</sequence>
<evidence type="ECO:0000259" key="2">
    <source>
        <dbReference type="Pfam" id="PF03007"/>
    </source>
</evidence>
<dbReference type="Pfam" id="PF06974">
    <property type="entry name" value="WS_DGAT_C"/>
    <property type="match status" value="1"/>
</dbReference>
<dbReference type="InterPro" id="IPR009721">
    <property type="entry name" value="O-acyltransferase_WSD1_C"/>
</dbReference>
<dbReference type="Pfam" id="PF03007">
    <property type="entry name" value="WS_DGAT_cat"/>
    <property type="match status" value="1"/>
</dbReference>
<feature type="domain" description="O-acyltransferase WSD1-like N-terminal" evidence="2">
    <location>
        <begin position="16"/>
        <end position="116"/>
    </location>
</feature>
<evidence type="ECO:0000313" key="4">
    <source>
        <dbReference type="EMBL" id="SQI29521.1"/>
    </source>
</evidence>
<gene>
    <name evidence="4" type="ORF">NCTC10994_01078</name>
</gene>
<organism evidence="4 5">
    <name type="scientific">Rhodococcus coprophilus</name>
    <dbReference type="NCBI Taxonomy" id="38310"/>
    <lineage>
        <taxon>Bacteria</taxon>
        <taxon>Bacillati</taxon>
        <taxon>Actinomycetota</taxon>
        <taxon>Actinomycetes</taxon>
        <taxon>Mycobacteriales</taxon>
        <taxon>Nocardiaceae</taxon>
        <taxon>Rhodococcus</taxon>
    </lineage>
</organism>
<accession>A0A2X4TQZ8</accession>
<proteinExistence type="predicted"/>
<keyword evidence="5" id="KW-1185">Reference proteome</keyword>
<protein>
    <submittedName>
        <fullName evidence="4">Wax ester synthase/diacylglycerol acyltransferase</fullName>
    </submittedName>
</protein>